<feature type="domain" description="Transglutaminase-like" evidence="2">
    <location>
        <begin position="455"/>
        <end position="527"/>
    </location>
</feature>
<dbReference type="EMBL" id="JARXHW010000014">
    <property type="protein sequence ID" value="MDQ8207406.1"/>
    <property type="molecule type" value="Genomic_DNA"/>
</dbReference>
<evidence type="ECO:0000313" key="3">
    <source>
        <dbReference type="EMBL" id="MDQ8207406.1"/>
    </source>
</evidence>
<comment type="caution">
    <text evidence="3">The sequence shown here is derived from an EMBL/GenBank/DDBJ whole genome shotgun (WGS) entry which is preliminary data.</text>
</comment>
<evidence type="ECO:0000259" key="2">
    <source>
        <dbReference type="SMART" id="SM00460"/>
    </source>
</evidence>
<gene>
    <name evidence="3" type="ORF">QEH52_07795</name>
</gene>
<accession>A0ABU1ATB7</accession>
<evidence type="ECO:0000256" key="1">
    <source>
        <dbReference type="SAM" id="Phobius"/>
    </source>
</evidence>
<dbReference type="Pfam" id="PF01841">
    <property type="entry name" value="Transglut_core"/>
    <property type="match status" value="1"/>
</dbReference>
<dbReference type="InterPro" id="IPR038765">
    <property type="entry name" value="Papain-like_cys_pep_sf"/>
</dbReference>
<dbReference type="InterPro" id="IPR002931">
    <property type="entry name" value="Transglutaminase-like"/>
</dbReference>
<dbReference type="PANTHER" id="PTHR42736">
    <property type="entry name" value="PROTEIN-GLUTAMINE GAMMA-GLUTAMYLTRANSFERASE"/>
    <property type="match status" value="1"/>
</dbReference>
<feature type="transmembrane region" description="Helical" evidence="1">
    <location>
        <begin position="173"/>
        <end position="194"/>
    </location>
</feature>
<name>A0ABU1ATB7_9BACT</name>
<dbReference type="InterPro" id="IPR021878">
    <property type="entry name" value="TgpA_N"/>
</dbReference>
<evidence type="ECO:0000313" key="4">
    <source>
        <dbReference type="Proteomes" id="UP001225316"/>
    </source>
</evidence>
<feature type="transmembrane region" description="Helical" evidence="1">
    <location>
        <begin position="99"/>
        <end position="117"/>
    </location>
</feature>
<keyword evidence="1" id="KW-0812">Transmembrane</keyword>
<proteinExistence type="predicted"/>
<dbReference type="SMART" id="SM00460">
    <property type="entry name" value="TGc"/>
    <property type="match status" value="1"/>
</dbReference>
<feature type="transmembrane region" description="Helical" evidence="1">
    <location>
        <begin position="123"/>
        <end position="140"/>
    </location>
</feature>
<organism evidence="3 4">
    <name type="scientific">Thalassobacterium maritimum</name>
    <dbReference type="NCBI Taxonomy" id="3041265"/>
    <lineage>
        <taxon>Bacteria</taxon>
        <taxon>Pseudomonadati</taxon>
        <taxon>Verrucomicrobiota</taxon>
        <taxon>Opitutia</taxon>
        <taxon>Puniceicoccales</taxon>
        <taxon>Coraliomargaritaceae</taxon>
        <taxon>Thalassobacterium</taxon>
    </lineage>
</organism>
<keyword evidence="4" id="KW-1185">Reference proteome</keyword>
<keyword evidence="1" id="KW-0472">Membrane</keyword>
<dbReference type="SUPFAM" id="SSF54001">
    <property type="entry name" value="Cysteine proteinases"/>
    <property type="match status" value="1"/>
</dbReference>
<feature type="transmembrane region" description="Helical" evidence="1">
    <location>
        <begin position="616"/>
        <end position="636"/>
    </location>
</feature>
<sequence length="704" mass="79453">MGALLAMLSFWSLFSLDVGSMPILVLGGLTAAVAFCFPRWVAGIPAVVWRWAGPVILLMIVGDFLLHIPEFIPPLVRMVVMLVIYRVLAPRNLREDKQVILLCLFCVVISGALTVSLLFALQILLFAPLAMALLFVICLVDRGKEAGPHVIDWTSFEWSQFIRRVWQVLDLRIIVLCSAMFVLVVAVSSLLFILTPRFDFNRALPFLELSTQARSGFSEEVALGDVSEIQEDNSVALRIDVPDMDVVSAVPYWRMLVLDKYAEGRFRISHSLRAKPFRTFAERRELRLSVMPFSQHQGDLWTFYMEGGISRYLPLPGDFVALRFQKLQEIEWVPDVRVLGLDSVGQNVFSYQVEDLQFNLRVPVGEGEREVLDSLPLEVEEDELLAYPLTTIELDMPAESKAALHEINRGLVGETPLSAVDYSRAVTNYLWQNFAYSLMPDGERRTGQDPVVSWLSSGSLGHCELFAGSFILLAREAGYAARMVVGYAGGSWNTLEDYFVVRNRDAHAWVEIYDAENQSWLRVDPTPGHGSSDPEMLVQGSMTFDSGWSAWVDSLRIQWYRRIVNFEQQDQVELAMTLKDVLLDYYAALKQRLSEWGLAIKSWVAAPLDLGRLQPLIVLLALGVAVVAIWRVRYTLLGFIHRLLRRPKALDPVRRQAGRYLSKLKIEGIQSPVVAELQALRFGPEQSARAVKSVFSRARKALRG</sequence>
<reference evidence="3 4" key="1">
    <citation type="submission" date="2023-04" db="EMBL/GenBank/DDBJ databases">
        <title>A novel bacteria isolated from coastal sediment.</title>
        <authorList>
            <person name="Liu X.-J."/>
            <person name="Du Z.-J."/>
        </authorList>
    </citation>
    <scope>NUCLEOTIDE SEQUENCE [LARGE SCALE GENOMIC DNA]</scope>
    <source>
        <strain evidence="3 4">SDUM461003</strain>
    </source>
</reference>
<dbReference type="Proteomes" id="UP001225316">
    <property type="component" value="Unassembled WGS sequence"/>
</dbReference>
<feature type="transmembrane region" description="Helical" evidence="1">
    <location>
        <begin position="48"/>
        <end position="68"/>
    </location>
</feature>
<dbReference type="Gene3D" id="3.10.620.30">
    <property type="match status" value="1"/>
</dbReference>
<dbReference type="InterPro" id="IPR052901">
    <property type="entry name" value="Bact_TGase-like"/>
</dbReference>
<protein>
    <submittedName>
        <fullName evidence="3">DUF3488 and transglutaminase-like domain-containing protein</fullName>
    </submittedName>
</protein>
<dbReference type="Pfam" id="PF11992">
    <property type="entry name" value="TgpA_N"/>
    <property type="match status" value="1"/>
</dbReference>
<dbReference type="PANTHER" id="PTHR42736:SF1">
    <property type="entry name" value="PROTEIN-GLUTAMINE GAMMA-GLUTAMYLTRANSFERASE"/>
    <property type="match status" value="1"/>
</dbReference>
<keyword evidence="1" id="KW-1133">Transmembrane helix</keyword>